<feature type="chain" id="PRO_5045086016" description="FAD-binding PCMH-type domain-containing protein" evidence="6">
    <location>
        <begin position="22"/>
        <end position="522"/>
    </location>
</feature>
<evidence type="ECO:0000256" key="2">
    <source>
        <dbReference type="ARBA" id="ARBA00005466"/>
    </source>
</evidence>
<keyword evidence="4" id="KW-0274">FAD</keyword>
<dbReference type="Gene3D" id="3.40.462.20">
    <property type="match status" value="1"/>
</dbReference>
<comment type="similarity">
    <text evidence="2">Belongs to the oxygen-dependent FAD-linked oxidoreductase family.</text>
</comment>
<dbReference type="Proteomes" id="UP001465976">
    <property type="component" value="Unassembled WGS sequence"/>
</dbReference>
<dbReference type="PANTHER" id="PTHR42973">
    <property type="entry name" value="BINDING OXIDOREDUCTASE, PUTATIVE (AFU_ORTHOLOGUE AFUA_1G17690)-RELATED"/>
    <property type="match status" value="1"/>
</dbReference>
<dbReference type="PANTHER" id="PTHR42973:SF39">
    <property type="entry name" value="FAD-BINDING PCMH-TYPE DOMAIN-CONTAINING PROTEIN"/>
    <property type="match status" value="1"/>
</dbReference>
<evidence type="ECO:0000256" key="5">
    <source>
        <dbReference type="ARBA" id="ARBA00023002"/>
    </source>
</evidence>
<organism evidence="8 9">
    <name type="scientific">Marasmius crinis-equi</name>
    <dbReference type="NCBI Taxonomy" id="585013"/>
    <lineage>
        <taxon>Eukaryota</taxon>
        <taxon>Fungi</taxon>
        <taxon>Dikarya</taxon>
        <taxon>Basidiomycota</taxon>
        <taxon>Agaricomycotina</taxon>
        <taxon>Agaricomycetes</taxon>
        <taxon>Agaricomycetidae</taxon>
        <taxon>Agaricales</taxon>
        <taxon>Marasmiineae</taxon>
        <taxon>Marasmiaceae</taxon>
        <taxon>Marasmius</taxon>
    </lineage>
</organism>
<dbReference type="InterPro" id="IPR006093">
    <property type="entry name" value="Oxy_OxRdtase_FAD_BS"/>
</dbReference>
<keyword evidence="5" id="KW-0560">Oxidoreductase</keyword>
<comment type="cofactor">
    <cofactor evidence="1">
        <name>FAD</name>
        <dbReference type="ChEBI" id="CHEBI:57692"/>
    </cofactor>
</comment>
<accession>A0ABR3FP76</accession>
<evidence type="ECO:0000256" key="3">
    <source>
        <dbReference type="ARBA" id="ARBA00022630"/>
    </source>
</evidence>
<dbReference type="EMBL" id="JBAHYK010000172">
    <property type="protein sequence ID" value="KAL0577216.1"/>
    <property type="molecule type" value="Genomic_DNA"/>
</dbReference>
<keyword evidence="3" id="KW-0285">Flavoprotein</keyword>
<dbReference type="Gene3D" id="3.30.465.10">
    <property type="match status" value="1"/>
</dbReference>
<dbReference type="PROSITE" id="PS51387">
    <property type="entry name" value="FAD_PCMH"/>
    <property type="match status" value="1"/>
</dbReference>
<gene>
    <name evidence="8" type="ORF">V5O48_004782</name>
</gene>
<proteinExistence type="inferred from homology"/>
<name>A0ABR3FP76_9AGAR</name>
<dbReference type="InterPro" id="IPR012951">
    <property type="entry name" value="BBE"/>
</dbReference>
<dbReference type="Pfam" id="PF08031">
    <property type="entry name" value="BBE"/>
    <property type="match status" value="1"/>
</dbReference>
<dbReference type="PROSITE" id="PS00862">
    <property type="entry name" value="OX2_COVAL_FAD"/>
    <property type="match status" value="1"/>
</dbReference>
<dbReference type="InterPro" id="IPR016166">
    <property type="entry name" value="FAD-bd_PCMH"/>
</dbReference>
<keyword evidence="6" id="KW-0732">Signal</keyword>
<dbReference type="InterPro" id="IPR036318">
    <property type="entry name" value="FAD-bd_PCMH-like_sf"/>
</dbReference>
<evidence type="ECO:0000313" key="8">
    <source>
        <dbReference type="EMBL" id="KAL0577216.1"/>
    </source>
</evidence>
<comment type="caution">
    <text evidence="8">The sequence shown here is derived from an EMBL/GenBank/DDBJ whole genome shotgun (WGS) entry which is preliminary data.</text>
</comment>
<dbReference type="InterPro" id="IPR016169">
    <property type="entry name" value="FAD-bd_PCMH_sub2"/>
</dbReference>
<evidence type="ECO:0000256" key="1">
    <source>
        <dbReference type="ARBA" id="ARBA00001974"/>
    </source>
</evidence>
<evidence type="ECO:0000256" key="6">
    <source>
        <dbReference type="SAM" id="SignalP"/>
    </source>
</evidence>
<evidence type="ECO:0000256" key="4">
    <source>
        <dbReference type="ARBA" id="ARBA00022827"/>
    </source>
</evidence>
<evidence type="ECO:0000259" key="7">
    <source>
        <dbReference type="PROSITE" id="PS51387"/>
    </source>
</evidence>
<evidence type="ECO:0000313" key="9">
    <source>
        <dbReference type="Proteomes" id="UP001465976"/>
    </source>
</evidence>
<feature type="domain" description="FAD-binding PCMH-type" evidence="7">
    <location>
        <begin position="76"/>
        <end position="248"/>
    </location>
</feature>
<sequence length="522" mass="56286">MAIKLRLWVLFVSTLILGSVADIVADLNAAGIMSYGPSSEVYQAASIPCKACRSGSLESAPTWNADVLYLPDNMRYAFKPAVIAFAKDTTEVSTTVKTSVANGLKVVARSGGHSYIANGLGGKDGHVVIDLSQMKTITYDPTSQKAIIGSGNRLGDIALGLDRHGRGIPHGTCPHVGIGGHTAFGGFGHASRMWGLALDAINGFTAVLANGTVVQASRSLNSELFWAMRGAGPSFGITTSIEFNTHPVPTESYVYHINWQMTATQVAIAIKNLQVFSQSPIPAELSAYIYLAKGNATGMVYVELTGGWYGSQEEFDRVIEPYLMTLPEPAFKGLNGNGTYIDALQSNADGGTLDTSTQSSKTFYAKSLMVPESEPLESAALDALGSHLAYAGSKTSNDTYWFVMFELFGGTNSKINSVPVDDSAFARRDTLFTIQLYMNTVDSTTVFPTSGYMFLDGAVDSMVSNMPPSWNYGAYLNYPDDRLQIEKQHKLYFGDHYSRLHALKTRVDPDNVFGFPTSVNGE</sequence>
<protein>
    <recommendedName>
        <fullName evidence="7">FAD-binding PCMH-type domain-containing protein</fullName>
    </recommendedName>
</protein>
<feature type="signal peptide" evidence="6">
    <location>
        <begin position="1"/>
        <end position="21"/>
    </location>
</feature>
<dbReference type="SUPFAM" id="SSF56176">
    <property type="entry name" value="FAD-binding/transporter-associated domain-like"/>
    <property type="match status" value="1"/>
</dbReference>
<dbReference type="InterPro" id="IPR006094">
    <property type="entry name" value="Oxid_FAD_bind_N"/>
</dbReference>
<dbReference type="InterPro" id="IPR050416">
    <property type="entry name" value="FAD-linked_Oxidoreductase"/>
</dbReference>
<keyword evidence="9" id="KW-1185">Reference proteome</keyword>
<dbReference type="Pfam" id="PF01565">
    <property type="entry name" value="FAD_binding_4"/>
    <property type="match status" value="1"/>
</dbReference>
<reference evidence="8 9" key="1">
    <citation type="submission" date="2024-02" db="EMBL/GenBank/DDBJ databases">
        <title>A draft genome for the cacao thread blight pathogen Marasmius crinis-equi.</title>
        <authorList>
            <person name="Cohen S.P."/>
            <person name="Baruah I.K."/>
            <person name="Amoako-Attah I."/>
            <person name="Bukari Y."/>
            <person name="Meinhardt L.W."/>
            <person name="Bailey B.A."/>
        </authorList>
    </citation>
    <scope>NUCLEOTIDE SEQUENCE [LARGE SCALE GENOMIC DNA]</scope>
    <source>
        <strain evidence="8 9">GH-76</strain>
    </source>
</reference>